<evidence type="ECO:0000313" key="3">
    <source>
        <dbReference type="Proteomes" id="UP000694924"/>
    </source>
</evidence>
<gene>
    <name evidence="4" type="primary">LOC107067509</name>
</gene>
<evidence type="ECO:0000259" key="2">
    <source>
        <dbReference type="Pfam" id="PF13843"/>
    </source>
</evidence>
<feature type="region of interest" description="Disordered" evidence="1">
    <location>
        <begin position="1"/>
        <end position="30"/>
    </location>
</feature>
<feature type="domain" description="PiggyBac transposable element-derived protein" evidence="2">
    <location>
        <begin position="96"/>
        <end position="159"/>
    </location>
</feature>
<sequence length="173" mass="19562">MPNSDSSESDYDMSSNDEECSNDFETDSGSDIIIPSKRLRIYNISDSSDDEEVTESASNGDNIDEFLPVNTIFSNESNSFFEVPGPKHAPASDAKPIEYFNNFFSNSLFTTMVTETNRYAEQFLNSGRRLKRRSRARSWVPVTVTEMRAFVAVLLEMDEIFLDELQMSVNATS</sequence>
<dbReference type="PANTHER" id="PTHR46599">
    <property type="entry name" value="PIGGYBAC TRANSPOSABLE ELEMENT-DERIVED PROTEIN 4"/>
    <property type="match status" value="1"/>
</dbReference>
<dbReference type="Pfam" id="PF13843">
    <property type="entry name" value="DDE_Tnp_1_7"/>
    <property type="match status" value="1"/>
</dbReference>
<dbReference type="PANTHER" id="PTHR46599:SF3">
    <property type="entry name" value="PIGGYBAC TRANSPOSABLE ELEMENT-DERIVED PROTEIN 4"/>
    <property type="match status" value="1"/>
</dbReference>
<keyword evidence="3" id="KW-1185">Reference proteome</keyword>
<dbReference type="GeneID" id="107067509"/>
<name>A0ABM1IEE8_POLDO</name>
<proteinExistence type="predicted"/>
<dbReference type="InterPro" id="IPR029526">
    <property type="entry name" value="PGBD"/>
</dbReference>
<dbReference type="Proteomes" id="UP000694924">
    <property type="component" value="Unplaced"/>
</dbReference>
<evidence type="ECO:0000313" key="4">
    <source>
        <dbReference type="RefSeq" id="XP_015178585.1"/>
    </source>
</evidence>
<accession>A0ABM1IEE8</accession>
<evidence type="ECO:0000256" key="1">
    <source>
        <dbReference type="SAM" id="MobiDB-lite"/>
    </source>
</evidence>
<protein>
    <submittedName>
        <fullName evidence="4">Uncharacterized protein LOC107067509</fullName>
    </submittedName>
</protein>
<organism evidence="3 4">
    <name type="scientific">Polistes dominula</name>
    <name type="common">European paper wasp</name>
    <name type="synonym">Vespa dominula</name>
    <dbReference type="NCBI Taxonomy" id="743375"/>
    <lineage>
        <taxon>Eukaryota</taxon>
        <taxon>Metazoa</taxon>
        <taxon>Ecdysozoa</taxon>
        <taxon>Arthropoda</taxon>
        <taxon>Hexapoda</taxon>
        <taxon>Insecta</taxon>
        <taxon>Pterygota</taxon>
        <taxon>Neoptera</taxon>
        <taxon>Endopterygota</taxon>
        <taxon>Hymenoptera</taxon>
        <taxon>Apocrita</taxon>
        <taxon>Aculeata</taxon>
        <taxon>Vespoidea</taxon>
        <taxon>Vespidae</taxon>
        <taxon>Polistinae</taxon>
        <taxon>Polistini</taxon>
        <taxon>Polistes</taxon>
    </lineage>
</organism>
<reference evidence="4" key="1">
    <citation type="submission" date="2025-08" db="UniProtKB">
        <authorList>
            <consortium name="RefSeq"/>
        </authorList>
    </citation>
    <scope>IDENTIFICATION</scope>
    <source>
        <tissue evidence="4">Whole body</tissue>
    </source>
</reference>
<dbReference type="RefSeq" id="XP_015178585.1">
    <property type="nucleotide sequence ID" value="XM_015323099.1"/>
</dbReference>
<feature type="compositionally biased region" description="Acidic residues" evidence="1">
    <location>
        <begin position="7"/>
        <end position="28"/>
    </location>
</feature>